<dbReference type="EMBL" id="JBHRWK010000055">
    <property type="protein sequence ID" value="MFC3453768.1"/>
    <property type="molecule type" value="Genomic_DNA"/>
</dbReference>
<feature type="transmembrane region" description="Helical" evidence="2">
    <location>
        <begin position="6"/>
        <end position="24"/>
    </location>
</feature>
<feature type="compositionally biased region" description="Basic and acidic residues" evidence="1">
    <location>
        <begin position="41"/>
        <end position="51"/>
    </location>
</feature>
<feature type="region of interest" description="Disordered" evidence="1">
    <location>
        <begin position="32"/>
        <end position="51"/>
    </location>
</feature>
<keyword evidence="4" id="KW-1185">Reference proteome</keyword>
<evidence type="ECO:0000256" key="1">
    <source>
        <dbReference type="SAM" id="MobiDB-lite"/>
    </source>
</evidence>
<dbReference type="RefSeq" id="WP_378242678.1">
    <property type="nucleotide sequence ID" value="NZ_JBHRWK010000055.1"/>
</dbReference>
<keyword evidence="2" id="KW-0472">Membrane</keyword>
<reference evidence="4" key="1">
    <citation type="journal article" date="2019" name="Int. J. Syst. Evol. Microbiol.">
        <title>The Global Catalogue of Microorganisms (GCM) 10K type strain sequencing project: providing services to taxonomists for standard genome sequencing and annotation.</title>
        <authorList>
            <consortium name="The Broad Institute Genomics Platform"/>
            <consortium name="The Broad Institute Genome Sequencing Center for Infectious Disease"/>
            <person name="Wu L."/>
            <person name="Ma J."/>
        </authorList>
    </citation>
    <scope>NUCLEOTIDE SEQUENCE [LARGE SCALE GENOMIC DNA]</scope>
    <source>
        <strain evidence="4">CGMCC 4.7676</strain>
    </source>
</reference>
<evidence type="ECO:0000313" key="3">
    <source>
        <dbReference type="EMBL" id="MFC3453768.1"/>
    </source>
</evidence>
<keyword evidence="2" id="KW-1133">Transmembrane helix</keyword>
<proteinExistence type="predicted"/>
<evidence type="ECO:0000256" key="2">
    <source>
        <dbReference type="SAM" id="Phobius"/>
    </source>
</evidence>
<name>A0ABV7P6P4_9PSEU</name>
<gene>
    <name evidence="3" type="ORF">ACFOSH_30385</name>
</gene>
<protein>
    <submittedName>
        <fullName evidence="3">Uncharacterized protein</fullName>
    </submittedName>
</protein>
<sequence length="51" mass="5415">MSGLLGPLALIAVFVVLIAALRVVHLRQERNESAGHAGFPDGRKESDSNDS</sequence>
<organism evidence="3 4">
    <name type="scientific">Amycolatopsis speibonae</name>
    <dbReference type="NCBI Taxonomy" id="1450224"/>
    <lineage>
        <taxon>Bacteria</taxon>
        <taxon>Bacillati</taxon>
        <taxon>Actinomycetota</taxon>
        <taxon>Actinomycetes</taxon>
        <taxon>Pseudonocardiales</taxon>
        <taxon>Pseudonocardiaceae</taxon>
        <taxon>Amycolatopsis</taxon>
    </lineage>
</organism>
<accession>A0ABV7P6P4</accession>
<comment type="caution">
    <text evidence="3">The sequence shown here is derived from an EMBL/GenBank/DDBJ whole genome shotgun (WGS) entry which is preliminary data.</text>
</comment>
<evidence type="ECO:0000313" key="4">
    <source>
        <dbReference type="Proteomes" id="UP001595645"/>
    </source>
</evidence>
<keyword evidence="2" id="KW-0812">Transmembrane</keyword>
<dbReference type="Proteomes" id="UP001595645">
    <property type="component" value="Unassembled WGS sequence"/>
</dbReference>